<keyword evidence="2" id="KW-1185">Reference proteome</keyword>
<proteinExistence type="predicted"/>
<name>A0AAV7JGA6_9METZ</name>
<dbReference type="AlphaFoldDB" id="A0AAV7JGA6"/>
<accession>A0AAV7JGA6</accession>
<evidence type="ECO:0000313" key="1">
    <source>
        <dbReference type="EMBL" id="KAI6647800.1"/>
    </source>
</evidence>
<comment type="caution">
    <text evidence="1">The sequence shown here is derived from an EMBL/GenBank/DDBJ whole genome shotgun (WGS) entry which is preliminary data.</text>
</comment>
<organism evidence="1 2">
    <name type="scientific">Oopsacas minuta</name>
    <dbReference type="NCBI Taxonomy" id="111878"/>
    <lineage>
        <taxon>Eukaryota</taxon>
        <taxon>Metazoa</taxon>
        <taxon>Porifera</taxon>
        <taxon>Hexactinellida</taxon>
        <taxon>Hexasterophora</taxon>
        <taxon>Lyssacinosida</taxon>
        <taxon>Leucopsacidae</taxon>
        <taxon>Oopsacas</taxon>
    </lineage>
</organism>
<sequence length="109" mass="12001">MEVGNENIKKGRDGIRKQVESLIQRNVESSLNSALNLPAHRIMDIFNVGKEILSIGQHCKLFSKALSLSGVRGQGYDRAASMPGRHNGLQTKVLAEVLRQSTSIAWDTN</sequence>
<dbReference type="Proteomes" id="UP001165289">
    <property type="component" value="Unassembled WGS sequence"/>
</dbReference>
<protein>
    <submittedName>
        <fullName evidence="1">Uncharacterized protein</fullName>
    </submittedName>
</protein>
<reference evidence="1 2" key="1">
    <citation type="journal article" date="2023" name="BMC Biol.">
        <title>The compact genome of the sponge Oopsacas minuta (Hexactinellida) is lacking key metazoan core genes.</title>
        <authorList>
            <person name="Santini S."/>
            <person name="Schenkelaars Q."/>
            <person name="Jourda C."/>
            <person name="Duchesne M."/>
            <person name="Belahbib H."/>
            <person name="Rocher C."/>
            <person name="Selva M."/>
            <person name="Riesgo A."/>
            <person name="Vervoort M."/>
            <person name="Leys S.P."/>
            <person name="Kodjabachian L."/>
            <person name="Le Bivic A."/>
            <person name="Borchiellini C."/>
            <person name="Claverie J.M."/>
            <person name="Renard E."/>
        </authorList>
    </citation>
    <scope>NUCLEOTIDE SEQUENCE [LARGE SCALE GENOMIC DNA]</scope>
    <source>
        <strain evidence="1">SPO-2</strain>
    </source>
</reference>
<dbReference type="EMBL" id="JAKMXF010000337">
    <property type="protein sequence ID" value="KAI6647800.1"/>
    <property type="molecule type" value="Genomic_DNA"/>
</dbReference>
<evidence type="ECO:0000313" key="2">
    <source>
        <dbReference type="Proteomes" id="UP001165289"/>
    </source>
</evidence>
<gene>
    <name evidence="1" type="ORF">LOD99_8515</name>
</gene>